<dbReference type="GO" id="GO:0008146">
    <property type="term" value="F:sulfotransferase activity"/>
    <property type="evidence" value="ECO:0007669"/>
    <property type="project" value="InterPro"/>
</dbReference>
<name>A0AAV2PT24_MEGNR</name>
<keyword evidence="9" id="KW-0325">Glycoprotein</keyword>
<keyword evidence="6" id="KW-1133">Transmembrane helix</keyword>
<keyword evidence="4" id="KW-0812">Transmembrane</keyword>
<dbReference type="Proteomes" id="UP001497623">
    <property type="component" value="Unassembled WGS sequence"/>
</dbReference>
<keyword evidence="12" id="KW-1185">Reference proteome</keyword>
<feature type="compositionally biased region" description="Polar residues" evidence="10">
    <location>
        <begin position="84"/>
        <end position="103"/>
    </location>
</feature>
<gene>
    <name evidence="11" type="ORF">MNOR_LOCUS3601</name>
</gene>
<dbReference type="InterPro" id="IPR027417">
    <property type="entry name" value="P-loop_NTPase"/>
</dbReference>
<keyword evidence="3" id="KW-0808">Transferase</keyword>
<evidence type="ECO:0000256" key="7">
    <source>
        <dbReference type="ARBA" id="ARBA00023034"/>
    </source>
</evidence>
<dbReference type="EMBL" id="CAXKWB010001247">
    <property type="protein sequence ID" value="CAL4063746.1"/>
    <property type="molecule type" value="Genomic_DNA"/>
</dbReference>
<organism evidence="11 12">
    <name type="scientific">Meganyctiphanes norvegica</name>
    <name type="common">Northern krill</name>
    <name type="synonym">Thysanopoda norvegica</name>
    <dbReference type="NCBI Taxonomy" id="48144"/>
    <lineage>
        <taxon>Eukaryota</taxon>
        <taxon>Metazoa</taxon>
        <taxon>Ecdysozoa</taxon>
        <taxon>Arthropoda</taxon>
        <taxon>Crustacea</taxon>
        <taxon>Multicrustacea</taxon>
        <taxon>Malacostraca</taxon>
        <taxon>Eumalacostraca</taxon>
        <taxon>Eucarida</taxon>
        <taxon>Euphausiacea</taxon>
        <taxon>Euphausiidae</taxon>
        <taxon>Meganyctiphanes</taxon>
    </lineage>
</organism>
<dbReference type="AlphaFoldDB" id="A0AAV2PT24"/>
<feature type="non-terminal residue" evidence="11">
    <location>
        <position position="482"/>
    </location>
</feature>
<comment type="subcellular location">
    <subcellularLocation>
        <location evidence="1">Golgi apparatus membrane</location>
        <topology evidence="1">Single-pass type II membrane protein</topology>
    </subcellularLocation>
</comment>
<evidence type="ECO:0000313" key="11">
    <source>
        <dbReference type="EMBL" id="CAL4063746.1"/>
    </source>
</evidence>
<keyword evidence="7" id="KW-0333">Golgi apparatus</keyword>
<feature type="region of interest" description="Disordered" evidence="10">
    <location>
        <begin position="151"/>
        <end position="186"/>
    </location>
</feature>
<evidence type="ECO:0000256" key="1">
    <source>
        <dbReference type="ARBA" id="ARBA00004323"/>
    </source>
</evidence>
<evidence type="ECO:0000256" key="5">
    <source>
        <dbReference type="ARBA" id="ARBA00022968"/>
    </source>
</evidence>
<dbReference type="InterPro" id="IPR005331">
    <property type="entry name" value="Sulfotransferase"/>
</dbReference>
<keyword evidence="5" id="KW-0735">Signal-anchor</keyword>
<protein>
    <recommendedName>
        <fullName evidence="13">Heparan sulfate 2-O-sulfotransferase pipe</fullName>
    </recommendedName>
</protein>
<dbReference type="GO" id="GO:0000139">
    <property type="term" value="C:Golgi membrane"/>
    <property type="evidence" value="ECO:0007669"/>
    <property type="project" value="UniProtKB-SubCell"/>
</dbReference>
<evidence type="ECO:0000256" key="2">
    <source>
        <dbReference type="ARBA" id="ARBA00010569"/>
    </source>
</evidence>
<feature type="region of interest" description="Disordered" evidence="10">
    <location>
        <begin position="82"/>
        <end position="103"/>
    </location>
</feature>
<evidence type="ECO:0000256" key="3">
    <source>
        <dbReference type="ARBA" id="ARBA00022679"/>
    </source>
</evidence>
<evidence type="ECO:0000256" key="4">
    <source>
        <dbReference type="ARBA" id="ARBA00022692"/>
    </source>
</evidence>
<comment type="similarity">
    <text evidence="2">Belongs to the sulfotransferase 3 family.</text>
</comment>
<accession>A0AAV2PT24</accession>
<dbReference type="SUPFAM" id="SSF52540">
    <property type="entry name" value="P-loop containing nucleoside triphosphate hydrolases"/>
    <property type="match status" value="1"/>
</dbReference>
<evidence type="ECO:0000256" key="6">
    <source>
        <dbReference type="ARBA" id="ARBA00022989"/>
    </source>
</evidence>
<evidence type="ECO:0000256" key="8">
    <source>
        <dbReference type="ARBA" id="ARBA00023136"/>
    </source>
</evidence>
<evidence type="ECO:0008006" key="13">
    <source>
        <dbReference type="Google" id="ProtNLM"/>
    </source>
</evidence>
<evidence type="ECO:0000313" key="12">
    <source>
        <dbReference type="Proteomes" id="UP001497623"/>
    </source>
</evidence>
<dbReference type="PANTHER" id="PTHR12129:SF15">
    <property type="entry name" value="URONYL 2-SULFOTRANSFERASE"/>
    <property type="match status" value="1"/>
</dbReference>
<evidence type="ECO:0000256" key="10">
    <source>
        <dbReference type="SAM" id="MobiDB-lite"/>
    </source>
</evidence>
<reference evidence="11 12" key="1">
    <citation type="submission" date="2024-05" db="EMBL/GenBank/DDBJ databases">
        <authorList>
            <person name="Wallberg A."/>
        </authorList>
    </citation>
    <scope>NUCLEOTIDE SEQUENCE [LARGE SCALE GENOMIC DNA]</scope>
</reference>
<dbReference type="PANTHER" id="PTHR12129">
    <property type="entry name" value="HEPARAN SULFATE 2-O-SULFOTRANSFERASE"/>
    <property type="match status" value="1"/>
</dbReference>
<dbReference type="Pfam" id="PF03567">
    <property type="entry name" value="Sulfotransfer_2"/>
    <property type="match status" value="1"/>
</dbReference>
<dbReference type="InterPro" id="IPR007734">
    <property type="entry name" value="Heparan_SO4_2-O-STrfase"/>
</dbReference>
<keyword evidence="8" id="KW-0472">Membrane</keyword>
<sequence>MNENKVVMGGGGEAKMNKHFLKRLRKMKASCMKKICGLLLWHHGGRHYNLIRRLHGFEKPYTTAPRVRGYVAVTYGHKHVFENANRNPEGSSGPSEQFQIPQPASSLTKHINTHLKNIKGVLPVINYQNDAKEIIKDKQNSDEDYVYDYNKNKQGHDEKNNDDDHDYNSNGGKEYNSDQAAKKEPVKDAGYEEYGEVDNESGSNVYNATPPSSSLLLYNRIPKCASSTMQTVLRRLSRKLNFEHISSSVFDARQLDQEEQQELVHNLTTMTNHHTLSFDRHIYYTNFTLFDAPSPVYVNMVRDPVERFISSFYYRRSSERVSRLQAKNVIQPPSDGWLNKTLEECVLHNDPECSFRSGDQKEMVLTYFCGHHPFCTEVGNAQAAAMARRTVKESYSVVGLIEHMEVSLQLLEALVPRFMAGATDVYDHIRMQENRIVNKNSDKPKVTKKVKRELRRRLADDIDFYDFLEQHLFQQKKVFIDL</sequence>
<proteinExistence type="inferred from homology"/>
<dbReference type="Gene3D" id="3.40.50.300">
    <property type="entry name" value="P-loop containing nucleotide triphosphate hydrolases"/>
    <property type="match status" value="1"/>
</dbReference>
<comment type="caution">
    <text evidence="11">The sequence shown here is derived from an EMBL/GenBank/DDBJ whole genome shotgun (WGS) entry which is preliminary data.</text>
</comment>
<evidence type="ECO:0000256" key="9">
    <source>
        <dbReference type="ARBA" id="ARBA00023180"/>
    </source>
</evidence>